<dbReference type="Gene3D" id="3.20.20.100">
    <property type="entry name" value="NADP-dependent oxidoreductase domain"/>
    <property type="match status" value="1"/>
</dbReference>
<keyword evidence="1" id="KW-0560">Oxidoreductase</keyword>
<dbReference type="Proteomes" id="UP000184041">
    <property type="component" value="Unassembled WGS sequence"/>
</dbReference>
<evidence type="ECO:0000313" key="4">
    <source>
        <dbReference type="EMBL" id="SHF64944.1"/>
    </source>
</evidence>
<dbReference type="NCBIfam" id="TIGR01409">
    <property type="entry name" value="TAT_signal_seq"/>
    <property type="match status" value="1"/>
</dbReference>
<dbReference type="CDD" id="cd19078">
    <property type="entry name" value="AKR_AKR13C1_2"/>
    <property type="match status" value="1"/>
</dbReference>
<evidence type="ECO:0000313" key="5">
    <source>
        <dbReference type="Proteomes" id="UP000184041"/>
    </source>
</evidence>
<protein>
    <submittedName>
        <fullName evidence="4">Tat (Twin-arginine translocation) pathway signal sequence</fullName>
    </submittedName>
</protein>
<name>A0A1M5DDM2_9BACT</name>
<feature type="region of interest" description="Disordered" evidence="2">
    <location>
        <begin position="1"/>
        <end position="20"/>
    </location>
</feature>
<dbReference type="STRING" id="1194090.SAMN05443144_11180"/>
<proteinExistence type="predicted"/>
<dbReference type="PROSITE" id="PS51318">
    <property type="entry name" value="TAT"/>
    <property type="match status" value="1"/>
</dbReference>
<gene>
    <name evidence="4" type="ORF">SAMN05443144_11180</name>
</gene>
<sequence length="385" mass="42739">MSKDKNLPDSSNKHTSTINRRNFLGKTAMAGAGLTLASLAWGSSKVQAKDYSVGQKGSPIGETRKLGSLEVSPIGLGCMSMSSGSYNPPRSKEDMIPVIRGAVDRGVTFFDTAEYYGPFTNEELVGEALAPVRDDVVIATKFGFEFENDQPVGRNSRPEHIRQAVEGMLQRLQTDRIDLLYCHRIDPEVPIEDVAGTVSELIEEGKARHFGLSETSPETTRRAHTEQPVTALQTEYSLIQRFPENQVLDTCEELGIGFVPWGPVCRGFLGDKFNEYSLFSEDCRLDAVEYFTPEALEANMALLDLVRKWSVRKDATPAQLALGWLMAQKPFIVPIPGTTKLHHLEENLGALEVKFTAEELEEFRKDFSDIELVGVRSFDSALTDK</sequence>
<dbReference type="InterPro" id="IPR050791">
    <property type="entry name" value="Aldo-Keto_reductase"/>
</dbReference>
<feature type="compositionally biased region" description="Polar residues" evidence="2">
    <location>
        <begin position="8"/>
        <end position="20"/>
    </location>
</feature>
<dbReference type="RefSeq" id="WP_073064100.1">
    <property type="nucleotide sequence ID" value="NZ_FQUS01000011.1"/>
</dbReference>
<dbReference type="InterPro" id="IPR023210">
    <property type="entry name" value="NADP_OxRdtase_dom"/>
</dbReference>
<dbReference type="PANTHER" id="PTHR43625">
    <property type="entry name" value="AFLATOXIN B1 ALDEHYDE REDUCTASE"/>
    <property type="match status" value="1"/>
</dbReference>
<organism evidence="4 5">
    <name type="scientific">Fodinibius roseus</name>
    <dbReference type="NCBI Taxonomy" id="1194090"/>
    <lineage>
        <taxon>Bacteria</taxon>
        <taxon>Pseudomonadati</taxon>
        <taxon>Balneolota</taxon>
        <taxon>Balneolia</taxon>
        <taxon>Balneolales</taxon>
        <taxon>Balneolaceae</taxon>
        <taxon>Fodinibius</taxon>
    </lineage>
</organism>
<dbReference type="InterPro" id="IPR006311">
    <property type="entry name" value="TAT_signal"/>
</dbReference>
<accession>A0A1M5DDM2</accession>
<evidence type="ECO:0000256" key="2">
    <source>
        <dbReference type="SAM" id="MobiDB-lite"/>
    </source>
</evidence>
<evidence type="ECO:0000256" key="1">
    <source>
        <dbReference type="ARBA" id="ARBA00023002"/>
    </source>
</evidence>
<evidence type="ECO:0000259" key="3">
    <source>
        <dbReference type="Pfam" id="PF00248"/>
    </source>
</evidence>
<feature type="domain" description="NADP-dependent oxidoreductase" evidence="3">
    <location>
        <begin position="73"/>
        <end position="364"/>
    </location>
</feature>
<reference evidence="4 5" key="1">
    <citation type="submission" date="2016-11" db="EMBL/GenBank/DDBJ databases">
        <authorList>
            <person name="Jaros S."/>
            <person name="Januszkiewicz K."/>
            <person name="Wedrychowicz H."/>
        </authorList>
    </citation>
    <scope>NUCLEOTIDE SEQUENCE [LARGE SCALE GENOMIC DNA]</scope>
    <source>
        <strain evidence="4 5">DSM 21986</strain>
    </source>
</reference>
<dbReference type="EMBL" id="FQUS01000011">
    <property type="protein sequence ID" value="SHF64944.1"/>
    <property type="molecule type" value="Genomic_DNA"/>
</dbReference>
<dbReference type="InterPro" id="IPR036812">
    <property type="entry name" value="NAD(P)_OxRdtase_dom_sf"/>
</dbReference>
<keyword evidence="5" id="KW-1185">Reference proteome</keyword>
<dbReference type="Pfam" id="PF00248">
    <property type="entry name" value="Aldo_ket_red"/>
    <property type="match status" value="1"/>
</dbReference>
<dbReference type="GO" id="GO:0016491">
    <property type="term" value="F:oxidoreductase activity"/>
    <property type="evidence" value="ECO:0007669"/>
    <property type="project" value="UniProtKB-KW"/>
</dbReference>
<dbReference type="SUPFAM" id="SSF51430">
    <property type="entry name" value="NAD(P)-linked oxidoreductase"/>
    <property type="match status" value="1"/>
</dbReference>
<dbReference type="PANTHER" id="PTHR43625:SF77">
    <property type="entry name" value="ALDO-KETO REDUCTASE"/>
    <property type="match status" value="1"/>
</dbReference>
<dbReference type="GO" id="GO:0005737">
    <property type="term" value="C:cytoplasm"/>
    <property type="evidence" value="ECO:0007669"/>
    <property type="project" value="TreeGrafter"/>
</dbReference>
<dbReference type="OrthoDB" id="9773828at2"/>
<dbReference type="AlphaFoldDB" id="A0A1M5DDM2"/>
<dbReference type="InterPro" id="IPR019546">
    <property type="entry name" value="TAT_signal_bac_arc"/>
</dbReference>